<dbReference type="Proteomes" id="UP000823775">
    <property type="component" value="Unassembled WGS sequence"/>
</dbReference>
<dbReference type="EMBL" id="JACEIK010001261">
    <property type="protein sequence ID" value="MCD7467721.1"/>
    <property type="molecule type" value="Genomic_DNA"/>
</dbReference>
<accession>A0ABS8T9R1</accession>
<sequence>MVDPSIRPQSYDNSSPTLVNGINSKEMHSDLVYQHSNVGKLHNVINDDPESVRSAIIAQVESARVLFCIPYGGRLRG</sequence>
<proteinExistence type="predicted"/>
<gene>
    <name evidence="1" type="ORF">HAX54_005326</name>
</gene>
<organism evidence="1 2">
    <name type="scientific">Datura stramonium</name>
    <name type="common">Jimsonweed</name>
    <name type="synonym">Common thornapple</name>
    <dbReference type="NCBI Taxonomy" id="4076"/>
    <lineage>
        <taxon>Eukaryota</taxon>
        <taxon>Viridiplantae</taxon>
        <taxon>Streptophyta</taxon>
        <taxon>Embryophyta</taxon>
        <taxon>Tracheophyta</taxon>
        <taxon>Spermatophyta</taxon>
        <taxon>Magnoliopsida</taxon>
        <taxon>eudicotyledons</taxon>
        <taxon>Gunneridae</taxon>
        <taxon>Pentapetalae</taxon>
        <taxon>asterids</taxon>
        <taxon>lamiids</taxon>
        <taxon>Solanales</taxon>
        <taxon>Solanaceae</taxon>
        <taxon>Solanoideae</taxon>
        <taxon>Datureae</taxon>
        <taxon>Datura</taxon>
    </lineage>
</organism>
<reference evidence="1 2" key="1">
    <citation type="journal article" date="2021" name="BMC Genomics">
        <title>Datura genome reveals duplications of psychoactive alkaloid biosynthetic genes and high mutation rate following tissue culture.</title>
        <authorList>
            <person name="Rajewski A."/>
            <person name="Carter-House D."/>
            <person name="Stajich J."/>
            <person name="Litt A."/>
        </authorList>
    </citation>
    <scope>NUCLEOTIDE SEQUENCE [LARGE SCALE GENOMIC DNA]</scope>
    <source>
        <strain evidence="1">AR-01</strain>
    </source>
</reference>
<protein>
    <submittedName>
        <fullName evidence="1">Uncharacterized protein</fullName>
    </submittedName>
</protein>
<keyword evidence="2" id="KW-1185">Reference proteome</keyword>
<name>A0ABS8T9R1_DATST</name>
<comment type="caution">
    <text evidence="1">The sequence shown here is derived from an EMBL/GenBank/DDBJ whole genome shotgun (WGS) entry which is preliminary data.</text>
</comment>
<evidence type="ECO:0000313" key="1">
    <source>
        <dbReference type="EMBL" id="MCD7467721.1"/>
    </source>
</evidence>
<evidence type="ECO:0000313" key="2">
    <source>
        <dbReference type="Proteomes" id="UP000823775"/>
    </source>
</evidence>